<keyword evidence="6" id="KW-1185">Reference proteome</keyword>
<dbReference type="PANTHER" id="PTHR33705">
    <property type="entry name" value="PHOSPHOCARRIER PROTEIN HPR"/>
    <property type="match status" value="1"/>
</dbReference>
<evidence type="ECO:0000259" key="4">
    <source>
        <dbReference type="PROSITE" id="PS51350"/>
    </source>
</evidence>
<dbReference type="PROSITE" id="PS51350">
    <property type="entry name" value="PTS_HPR_DOM"/>
    <property type="match status" value="1"/>
</dbReference>
<reference evidence="5 6" key="1">
    <citation type="submission" date="2023-07" db="EMBL/GenBank/DDBJ databases">
        <title>Comparative genomics of wheat-associated soil bacteria to identify genetic determinants of phenazine resistance.</title>
        <authorList>
            <person name="Mouncey N."/>
        </authorList>
    </citation>
    <scope>NUCLEOTIDE SEQUENCE [LARGE SCALE GENOMIC DNA]</scope>
    <source>
        <strain evidence="5 6">V3I3</strain>
    </source>
</reference>
<dbReference type="SUPFAM" id="SSF55594">
    <property type="entry name" value="HPr-like"/>
    <property type="match status" value="1"/>
</dbReference>
<proteinExistence type="predicted"/>
<dbReference type="PRINTS" id="PR00107">
    <property type="entry name" value="PHOSPHOCPHPR"/>
</dbReference>
<protein>
    <submittedName>
        <fullName evidence="5">Phosphocarrier protein HPr</fullName>
    </submittedName>
</protein>
<dbReference type="CDD" id="cd00367">
    <property type="entry name" value="PTS-HPr_like"/>
    <property type="match status" value="1"/>
</dbReference>
<keyword evidence="2" id="KW-0963">Cytoplasm</keyword>
<dbReference type="InterPro" id="IPR050399">
    <property type="entry name" value="HPr"/>
</dbReference>
<dbReference type="Proteomes" id="UP001239083">
    <property type="component" value="Unassembled WGS sequence"/>
</dbReference>
<dbReference type="InterPro" id="IPR000032">
    <property type="entry name" value="HPr-like"/>
</dbReference>
<keyword evidence="3" id="KW-0598">Phosphotransferase system</keyword>
<evidence type="ECO:0000313" key="6">
    <source>
        <dbReference type="Proteomes" id="UP001239083"/>
    </source>
</evidence>
<evidence type="ECO:0000256" key="3">
    <source>
        <dbReference type="ARBA" id="ARBA00022683"/>
    </source>
</evidence>
<sequence>MVQRTVRIGSTHGLHARPAKLFTQAVAASGAKVTISKSGGAPVNAASILAVISQGIDHGDEVTIVVDGDGDGDGSSDEAAVLDQLIELLSTDHDE</sequence>
<feature type="domain" description="HPr" evidence="4">
    <location>
        <begin position="1"/>
        <end position="95"/>
    </location>
</feature>
<comment type="caution">
    <text evidence="5">The sequence shown here is derived from an EMBL/GenBank/DDBJ whole genome shotgun (WGS) entry which is preliminary data.</text>
</comment>
<evidence type="ECO:0000256" key="1">
    <source>
        <dbReference type="ARBA" id="ARBA00004496"/>
    </source>
</evidence>
<accession>A0ABU0R569</accession>
<dbReference type="Gene3D" id="3.30.1340.10">
    <property type="entry name" value="HPr-like"/>
    <property type="match status" value="1"/>
</dbReference>
<evidence type="ECO:0000313" key="5">
    <source>
        <dbReference type="EMBL" id="MDQ0893219.1"/>
    </source>
</evidence>
<evidence type="ECO:0000256" key="2">
    <source>
        <dbReference type="ARBA" id="ARBA00022490"/>
    </source>
</evidence>
<dbReference type="RefSeq" id="WP_307039467.1">
    <property type="nucleotide sequence ID" value="NZ_JAUSYY010000001.1"/>
</dbReference>
<dbReference type="NCBIfam" id="TIGR01003">
    <property type="entry name" value="PTS_HPr_family"/>
    <property type="match status" value="1"/>
</dbReference>
<dbReference type="InterPro" id="IPR035895">
    <property type="entry name" value="HPr-like_sf"/>
</dbReference>
<comment type="subcellular location">
    <subcellularLocation>
        <location evidence="1">Cytoplasm</location>
    </subcellularLocation>
</comment>
<dbReference type="PANTHER" id="PTHR33705:SF2">
    <property type="entry name" value="PHOSPHOCARRIER PROTEIN NPR"/>
    <property type="match status" value="1"/>
</dbReference>
<gene>
    <name evidence="5" type="ORF">QFZ26_000774</name>
</gene>
<dbReference type="Pfam" id="PF00381">
    <property type="entry name" value="PTS-HPr"/>
    <property type="match status" value="1"/>
</dbReference>
<organism evidence="5 6">
    <name type="scientific">Agromyces ramosus</name>
    <dbReference type="NCBI Taxonomy" id="33879"/>
    <lineage>
        <taxon>Bacteria</taxon>
        <taxon>Bacillati</taxon>
        <taxon>Actinomycetota</taxon>
        <taxon>Actinomycetes</taxon>
        <taxon>Micrococcales</taxon>
        <taxon>Microbacteriaceae</taxon>
        <taxon>Agromyces</taxon>
    </lineage>
</organism>
<dbReference type="EMBL" id="JAUSYY010000001">
    <property type="protein sequence ID" value="MDQ0893219.1"/>
    <property type="molecule type" value="Genomic_DNA"/>
</dbReference>
<name>A0ABU0R569_9MICO</name>